<evidence type="ECO:0000256" key="11">
    <source>
        <dbReference type="ARBA" id="ARBA00023018"/>
    </source>
</evidence>
<dbReference type="GO" id="GO:0005096">
    <property type="term" value="F:GTPase activator activity"/>
    <property type="evidence" value="ECO:0007669"/>
    <property type="project" value="UniProtKB-KW"/>
</dbReference>
<feature type="region of interest" description="Disordered" evidence="24">
    <location>
        <begin position="786"/>
        <end position="828"/>
    </location>
</feature>
<dbReference type="InterPro" id="IPR001060">
    <property type="entry name" value="FCH_dom"/>
</dbReference>
<dbReference type="FunFam" id="2.30.30.40:FF:000266">
    <property type="entry name" value="SLIT-ROBO Rho GTPase-activating protein 2"/>
    <property type="match status" value="1"/>
</dbReference>
<dbReference type="GO" id="GO:0007165">
    <property type="term" value="P:signal transduction"/>
    <property type="evidence" value="ECO:0007669"/>
    <property type="project" value="InterPro"/>
</dbReference>
<keyword evidence="7" id="KW-0343">GTPase activation</keyword>
<keyword evidence="6 21" id="KW-0728">SH3 domain</keyword>
<dbReference type="InterPro" id="IPR000198">
    <property type="entry name" value="RhoGAP_dom"/>
</dbReference>
<keyword evidence="16" id="KW-0966">Cell projection</keyword>
<dbReference type="PROSITE" id="PS50002">
    <property type="entry name" value="SH3"/>
    <property type="match status" value="1"/>
</dbReference>
<evidence type="ECO:0000256" key="2">
    <source>
        <dbReference type="ARBA" id="ARBA00004262"/>
    </source>
</evidence>
<keyword evidence="29" id="KW-1185">Reference proteome</keyword>
<dbReference type="GO" id="GO:0045335">
    <property type="term" value="C:phagocytic vesicle"/>
    <property type="evidence" value="ECO:0007669"/>
    <property type="project" value="UniProtKB-SubCell"/>
</dbReference>
<keyword evidence="14" id="KW-0539">Nucleus</keyword>
<comment type="subcellular location">
    <subcellularLocation>
        <location evidence="5">Cell projection</location>
        <location evidence="5">Dendritic spine</location>
    </subcellularLocation>
    <subcellularLocation>
        <location evidence="3">Cell projection</location>
        <location evidence="3">Lamellipodium</location>
    </subcellularLocation>
    <subcellularLocation>
        <location evidence="4">Cytoplasm</location>
        <location evidence="4">Cytosol</location>
    </subcellularLocation>
    <subcellularLocation>
        <location evidence="2">Cytoplasmic vesicle</location>
        <location evidence="2">Phagosome</location>
    </subcellularLocation>
    <subcellularLocation>
        <location evidence="1">Nucleus</location>
    </subcellularLocation>
    <subcellularLocation>
        <location evidence="18">Postsynaptic cell membrane</location>
    </subcellularLocation>
    <subcellularLocation>
        <location evidence="19">Postsynaptic density</location>
    </subcellularLocation>
</comment>
<reference evidence="28" key="3">
    <citation type="submission" date="2025-09" db="UniProtKB">
        <authorList>
            <consortium name="Ensembl"/>
        </authorList>
    </citation>
    <scope>IDENTIFICATION</scope>
</reference>
<dbReference type="PROSITE" id="PS50238">
    <property type="entry name" value="RHOGAP"/>
    <property type="match status" value="1"/>
</dbReference>
<dbReference type="Proteomes" id="UP000694548">
    <property type="component" value="Chromosome sgr01"/>
</dbReference>
<evidence type="ECO:0000256" key="3">
    <source>
        <dbReference type="ARBA" id="ARBA00004510"/>
    </source>
</evidence>
<dbReference type="PROSITE" id="PS51741">
    <property type="entry name" value="F_BAR"/>
    <property type="match status" value="1"/>
</dbReference>
<keyword evidence="10" id="KW-0524">Neurogenesis</keyword>
<dbReference type="InterPro" id="IPR001452">
    <property type="entry name" value="SH3_domain"/>
</dbReference>
<evidence type="ECO:0000256" key="8">
    <source>
        <dbReference type="ARBA" id="ARBA00022475"/>
    </source>
</evidence>
<evidence type="ECO:0000256" key="22">
    <source>
        <dbReference type="PROSITE-ProRule" id="PRU01077"/>
    </source>
</evidence>
<accession>A0A8C6Q342</accession>
<evidence type="ECO:0000256" key="9">
    <source>
        <dbReference type="ARBA" id="ARBA00022490"/>
    </source>
</evidence>
<evidence type="ECO:0000256" key="23">
    <source>
        <dbReference type="SAM" id="Coils"/>
    </source>
</evidence>
<dbReference type="SUPFAM" id="SSF48350">
    <property type="entry name" value="GTPase activation domain, GAP"/>
    <property type="match status" value="1"/>
</dbReference>
<evidence type="ECO:0000256" key="24">
    <source>
        <dbReference type="SAM" id="MobiDB-lite"/>
    </source>
</evidence>
<evidence type="ECO:0000256" key="12">
    <source>
        <dbReference type="ARBA" id="ARBA00023054"/>
    </source>
</evidence>
<dbReference type="InterPro" id="IPR036028">
    <property type="entry name" value="SH3-like_dom_sf"/>
</dbReference>
<evidence type="ECO:0000256" key="19">
    <source>
        <dbReference type="ARBA" id="ARBA00034105"/>
    </source>
</evidence>
<evidence type="ECO:0000256" key="20">
    <source>
        <dbReference type="ARBA" id="ARBA00073507"/>
    </source>
</evidence>
<evidence type="ECO:0000313" key="29">
    <source>
        <dbReference type="Proteomes" id="UP000694548"/>
    </source>
</evidence>
<dbReference type="GO" id="GO:0014069">
    <property type="term" value="C:postsynaptic density"/>
    <property type="evidence" value="ECO:0007669"/>
    <property type="project" value="UniProtKB-SubCell"/>
</dbReference>
<dbReference type="SUPFAM" id="SSF103657">
    <property type="entry name" value="BAR/IMD domain-like"/>
    <property type="match status" value="1"/>
</dbReference>
<dbReference type="Gene3D" id="1.20.1270.60">
    <property type="entry name" value="Arfaptin homology (AH) domain/BAR domain"/>
    <property type="match status" value="1"/>
</dbReference>
<evidence type="ECO:0000313" key="28">
    <source>
        <dbReference type="Ensembl" id="ENSNFUP00015051222.1"/>
    </source>
</evidence>
<dbReference type="Gene3D" id="2.30.30.40">
    <property type="entry name" value="SH3 Domains"/>
    <property type="match status" value="1"/>
</dbReference>
<dbReference type="FunFam" id="1.20.1270.60:FF:000006">
    <property type="entry name" value="SLIT-ROBO Rho GTPase-activating protein 1 isoform 2"/>
    <property type="match status" value="1"/>
</dbReference>
<dbReference type="FunFam" id="1.10.555.10:FF:000010">
    <property type="entry name" value="SLIT-ROBO Rho GTPase-activating protein 1 isoform 2"/>
    <property type="match status" value="1"/>
</dbReference>
<dbReference type="SUPFAM" id="SSF50044">
    <property type="entry name" value="SH3-domain"/>
    <property type="match status" value="1"/>
</dbReference>
<dbReference type="PANTHER" id="PTHR14166">
    <property type="entry name" value="SLIT-ROBO RHO GTPASE ACTIVATING PROTEIN"/>
    <property type="match status" value="1"/>
</dbReference>
<reference evidence="28" key="2">
    <citation type="submission" date="2025-08" db="UniProtKB">
        <authorList>
            <consortium name="Ensembl"/>
        </authorList>
    </citation>
    <scope>IDENTIFICATION</scope>
</reference>
<dbReference type="InterPro" id="IPR031160">
    <property type="entry name" value="F_BAR_dom"/>
</dbReference>
<keyword evidence="13" id="KW-0472">Membrane</keyword>
<dbReference type="Gene3D" id="1.10.555.10">
    <property type="entry name" value="Rho GTPase activation protein"/>
    <property type="match status" value="1"/>
</dbReference>
<feature type="region of interest" description="Disordered" evidence="24">
    <location>
        <begin position="697"/>
        <end position="725"/>
    </location>
</feature>
<evidence type="ECO:0000256" key="15">
    <source>
        <dbReference type="ARBA" id="ARBA00023257"/>
    </source>
</evidence>
<proteinExistence type="predicted"/>
<keyword evidence="9" id="KW-0963">Cytoplasm</keyword>
<keyword evidence="15" id="KW-0628">Postsynaptic cell membrane</keyword>
<dbReference type="AlphaFoldDB" id="A0A8C6Q342"/>
<evidence type="ECO:0000256" key="5">
    <source>
        <dbReference type="ARBA" id="ARBA00004552"/>
    </source>
</evidence>
<feature type="coiled-coil region" evidence="23">
    <location>
        <begin position="132"/>
        <end position="221"/>
    </location>
</feature>
<dbReference type="Pfam" id="PF00611">
    <property type="entry name" value="FCH"/>
    <property type="match status" value="1"/>
</dbReference>
<keyword evidence="11" id="KW-0770">Synapse</keyword>
<keyword evidence="12 22" id="KW-0175">Coiled coil</keyword>
<evidence type="ECO:0000256" key="7">
    <source>
        <dbReference type="ARBA" id="ARBA00022468"/>
    </source>
</evidence>
<dbReference type="InterPro" id="IPR008936">
    <property type="entry name" value="Rho_GTPase_activation_prot"/>
</dbReference>
<dbReference type="GO" id="GO:0005829">
    <property type="term" value="C:cytosol"/>
    <property type="evidence" value="ECO:0007669"/>
    <property type="project" value="UniProtKB-SubCell"/>
</dbReference>
<keyword evidence="8" id="KW-1003">Cell membrane</keyword>
<feature type="domain" description="F-BAR" evidence="27">
    <location>
        <begin position="11"/>
        <end position="311"/>
    </location>
</feature>
<dbReference type="CDD" id="cd04383">
    <property type="entry name" value="RhoGAP_srGAP"/>
    <property type="match status" value="1"/>
</dbReference>
<keyword evidence="17" id="KW-0968">Cytoplasmic vesicle</keyword>
<name>A0A8C6Q342_NOTFU</name>
<dbReference type="SMART" id="SM00326">
    <property type="entry name" value="SH3"/>
    <property type="match status" value="1"/>
</dbReference>
<evidence type="ECO:0000256" key="18">
    <source>
        <dbReference type="ARBA" id="ARBA00034100"/>
    </source>
</evidence>
<dbReference type="SMART" id="SM00055">
    <property type="entry name" value="FCH"/>
    <property type="match status" value="1"/>
</dbReference>
<evidence type="ECO:0000256" key="1">
    <source>
        <dbReference type="ARBA" id="ARBA00004123"/>
    </source>
</evidence>
<dbReference type="Ensembl" id="ENSNFUT00015053422.1">
    <property type="protein sequence ID" value="ENSNFUP00015051222.1"/>
    <property type="gene ID" value="ENSNFUG00015023962.1"/>
</dbReference>
<evidence type="ECO:0000256" key="14">
    <source>
        <dbReference type="ARBA" id="ARBA00023242"/>
    </source>
</evidence>
<dbReference type="GeneTree" id="ENSGT00950000182824"/>
<sequence length="961" mass="108320">MSSETFGSLFKGVGDVRTQLVEQQRCLEQQTEMRVQLLQDLQDFFRKKAEIETEYSRNLEKLAERFMAKTRSTKDHQQYKKDQNLLSPVNCWYLLLNQVRRESKDHATLSDLYLNNVISRLTHISEDSARLLKRSKEIVLQLQEDLMKLLNELYTVMKTYHMYNAETISAEAKLREAERQEGRVKGVPGSSGGVEPVFGLRIEERHQRRNAARKMEKMREKRKAKYSENKLKTLKARNEYLLTMEASNASVYKYYIHDLPDIIDCCDLGYHSSLSRALRTYLSAELSLEASRRAGLEVLEGAVENLDPARDRQRLLGLYPTAFCPPQRFSFQAHMGDTVSQIASQPQVQAELTLRLTQLQTRLSSLKIENEEVRKTWGATLTTLQDMTVLDDCDVSQSFTHSPSSESVKSSVSDGYLNKPSLAKRRANQQETELFYFNKFREYLEGSNLISKLQAKHDILKKALAEGKPGRHSLICCGFRCDKNIHLLLSSPDSTKAIPLLVESCIRYINLHGLQHQGIFRVSGSQVEVNDIKNCFERGNDPLIDEESNHDINSVAGVLKLYFRGLENPLFPKDRFNDLISCVRMENLYDRAQCVRKILLGVPRATLVVMRYLFAFLNHLSQYSDENMMDAGNLAIVFGPTLLPTPDTLDQVACQAHVNEVIKTVILHHDNIFPDTKELPGPVYEKCMTGDQYCESPFSEPGALEETEPDAGTETQTSDEEGEGVEAVARFDYVGRSGRELSFKKGVVLQLFQRASHDWWEGRLNGTHGLVPHQYIVVKDRADSMSDSLSQKTDSDGGSSSTDDKRSRSELSSPTDIRPPENYNRSDIEETVTVALGELRQLERQGCRPAPDVVLDTLDQVKNGPVASCSSESPSPHSTPNPKLPIRRAAACLTLSQPSCVFRTLARTNGGSSFWVCVCCPRVCVCVCACACVSVCVCVLTCSCCVPCKCRNTRIDNSCLP</sequence>
<evidence type="ECO:0000256" key="13">
    <source>
        <dbReference type="ARBA" id="ARBA00023136"/>
    </source>
</evidence>
<dbReference type="Pfam" id="PF00620">
    <property type="entry name" value="RhoGAP"/>
    <property type="match status" value="1"/>
</dbReference>
<evidence type="ECO:0000256" key="16">
    <source>
        <dbReference type="ARBA" id="ARBA00023273"/>
    </source>
</evidence>
<evidence type="ECO:0000256" key="6">
    <source>
        <dbReference type="ARBA" id="ARBA00022443"/>
    </source>
</evidence>
<evidence type="ECO:0000256" key="4">
    <source>
        <dbReference type="ARBA" id="ARBA00004514"/>
    </source>
</evidence>
<dbReference type="Pfam" id="PF00018">
    <property type="entry name" value="SH3_1"/>
    <property type="match status" value="1"/>
</dbReference>
<feature type="domain" description="SH3" evidence="25">
    <location>
        <begin position="722"/>
        <end position="781"/>
    </location>
</feature>
<evidence type="ECO:0000259" key="27">
    <source>
        <dbReference type="PROSITE" id="PS51741"/>
    </source>
</evidence>
<dbReference type="GO" id="GO:0005634">
    <property type="term" value="C:nucleus"/>
    <property type="evidence" value="ECO:0007669"/>
    <property type="project" value="UniProtKB-SubCell"/>
</dbReference>
<feature type="domain" description="Rho-GAP" evidence="26">
    <location>
        <begin position="483"/>
        <end position="673"/>
    </location>
</feature>
<dbReference type="InterPro" id="IPR027267">
    <property type="entry name" value="AH/BAR_dom_sf"/>
</dbReference>
<organism evidence="28 29">
    <name type="scientific">Nothobranchius furzeri</name>
    <name type="common">Turquoise killifish</name>
    <dbReference type="NCBI Taxonomy" id="105023"/>
    <lineage>
        <taxon>Eukaryota</taxon>
        <taxon>Metazoa</taxon>
        <taxon>Chordata</taxon>
        <taxon>Craniata</taxon>
        <taxon>Vertebrata</taxon>
        <taxon>Euteleostomi</taxon>
        <taxon>Actinopterygii</taxon>
        <taxon>Neopterygii</taxon>
        <taxon>Teleostei</taxon>
        <taxon>Neoteleostei</taxon>
        <taxon>Acanthomorphata</taxon>
        <taxon>Ovalentaria</taxon>
        <taxon>Atherinomorphae</taxon>
        <taxon>Cyprinodontiformes</taxon>
        <taxon>Nothobranchiidae</taxon>
        <taxon>Nothobranchius</taxon>
    </lineage>
</organism>
<protein>
    <recommendedName>
        <fullName evidence="20">SLIT-ROBO Rho GTPase-activating protein 2</fullName>
    </recommendedName>
</protein>
<dbReference type="GO" id="GO:0043197">
    <property type="term" value="C:dendritic spine"/>
    <property type="evidence" value="ECO:0007669"/>
    <property type="project" value="UniProtKB-SubCell"/>
</dbReference>
<dbReference type="GO" id="GO:0007399">
    <property type="term" value="P:nervous system development"/>
    <property type="evidence" value="ECO:0007669"/>
    <property type="project" value="UniProtKB-KW"/>
</dbReference>
<dbReference type="InterPro" id="IPR051627">
    <property type="entry name" value="SLIT-ROBO_RhoGAP"/>
</dbReference>
<evidence type="ECO:0000256" key="17">
    <source>
        <dbReference type="ARBA" id="ARBA00023329"/>
    </source>
</evidence>
<evidence type="ECO:0000259" key="26">
    <source>
        <dbReference type="PROSITE" id="PS50238"/>
    </source>
</evidence>
<evidence type="ECO:0000256" key="21">
    <source>
        <dbReference type="PROSITE-ProRule" id="PRU00192"/>
    </source>
</evidence>
<dbReference type="SMART" id="SM00324">
    <property type="entry name" value="RhoGAP"/>
    <property type="match status" value="1"/>
</dbReference>
<dbReference type="GO" id="GO:0030027">
    <property type="term" value="C:lamellipodium"/>
    <property type="evidence" value="ECO:0007669"/>
    <property type="project" value="UniProtKB-SubCell"/>
</dbReference>
<feature type="coiled-coil region" evidence="23">
    <location>
        <begin position="349"/>
        <end position="376"/>
    </location>
</feature>
<reference evidence="28" key="1">
    <citation type="submission" date="2014-08" db="EMBL/GenBank/DDBJ databases">
        <authorList>
            <person name="Senf B."/>
            <person name="Petzold A."/>
            <person name="Downie B.R."/>
            <person name="Koch P."/>
            <person name="Platzer M."/>
        </authorList>
    </citation>
    <scope>NUCLEOTIDE SEQUENCE [LARGE SCALE GENOMIC DNA]</scope>
    <source>
        <strain evidence="28">GRZ</strain>
    </source>
</reference>
<dbReference type="GO" id="GO:0045211">
    <property type="term" value="C:postsynaptic membrane"/>
    <property type="evidence" value="ECO:0007669"/>
    <property type="project" value="UniProtKB-SubCell"/>
</dbReference>
<evidence type="ECO:0000256" key="10">
    <source>
        <dbReference type="ARBA" id="ARBA00022902"/>
    </source>
</evidence>
<feature type="compositionally biased region" description="Acidic residues" evidence="24">
    <location>
        <begin position="703"/>
        <end position="724"/>
    </location>
</feature>
<evidence type="ECO:0000259" key="25">
    <source>
        <dbReference type="PROSITE" id="PS50002"/>
    </source>
</evidence>